<organism evidence="1 2">
    <name type="scientific">Virgisporangium aurantiacum</name>
    <dbReference type="NCBI Taxonomy" id="175570"/>
    <lineage>
        <taxon>Bacteria</taxon>
        <taxon>Bacillati</taxon>
        <taxon>Actinomycetota</taxon>
        <taxon>Actinomycetes</taxon>
        <taxon>Micromonosporales</taxon>
        <taxon>Micromonosporaceae</taxon>
        <taxon>Virgisporangium</taxon>
    </lineage>
</organism>
<gene>
    <name evidence="1" type="ORF">Vau01_106960</name>
</gene>
<keyword evidence="2" id="KW-1185">Reference proteome</keyword>
<accession>A0A8J3ZJL2</accession>
<name>A0A8J3ZJL2_9ACTN</name>
<evidence type="ECO:0000313" key="2">
    <source>
        <dbReference type="Proteomes" id="UP000612585"/>
    </source>
</evidence>
<proteinExistence type="predicted"/>
<dbReference type="RefSeq" id="WP_204009251.1">
    <property type="nucleotide sequence ID" value="NZ_BOPG01000089.1"/>
</dbReference>
<protein>
    <submittedName>
        <fullName evidence="1">Uncharacterized protein</fullName>
    </submittedName>
</protein>
<comment type="caution">
    <text evidence="1">The sequence shown here is derived from an EMBL/GenBank/DDBJ whole genome shotgun (WGS) entry which is preliminary data.</text>
</comment>
<evidence type="ECO:0000313" key="1">
    <source>
        <dbReference type="EMBL" id="GIJ63180.1"/>
    </source>
</evidence>
<dbReference type="Proteomes" id="UP000612585">
    <property type="component" value="Unassembled WGS sequence"/>
</dbReference>
<dbReference type="EMBL" id="BOPG01000089">
    <property type="protein sequence ID" value="GIJ63180.1"/>
    <property type="molecule type" value="Genomic_DNA"/>
</dbReference>
<reference evidence="1" key="1">
    <citation type="submission" date="2021-01" db="EMBL/GenBank/DDBJ databases">
        <title>Whole genome shotgun sequence of Virgisporangium aurantiacum NBRC 16421.</title>
        <authorList>
            <person name="Komaki H."/>
            <person name="Tamura T."/>
        </authorList>
    </citation>
    <scope>NUCLEOTIDE SEQUENCE</scope>
    <source>
        <strain evidence="1">NBRC 16421</strain>
    </source>
</reference>
<dbReference type="AlphaFoldDB" id="A0A8J3ZJL2"/>
<sequence>MDTTPADPARPTDWISGTEDQMFEYLAANTDATTRDRVVLAAINVAAAAAGSDADRLARIRRLIAARTRARDVHDDDPA</sequence>